<dbReference type="AlphaFoldDB" id="X0YXF7"/>
<protein>
    <recommendedName>
        <fullName evidence="2">Peptidase S1 domain-containing protein</fullName>
    </recommendedName>
</protein>
<gene>
    <name evidence="1" type="ORF">S01H1_77484</name>
</gene>
<dbReference type="SUPFAM" id="SSF50494">
    <property type="entry name" value="Trypsin-like serine proteases"/>
    <property type="match status" value="1"/>
</dbReference>
<dbReference type="EMBL" id="BARS01052078">
    <property type="protein sequence ID" value="GAG51247.1"/>
    <property type="molecule type" value="Genomic_DNA"/>
</dbReference>
<organism evidence="1">
    <name type="scientific">marine sediment metagenome</name>
    <dbReference type="NCBI Taxonomy" id="412755"/>
    <lineage>
        <taxon>unclassified sequences</taxon>
        <taxon>metagenomes</taxon>
        <taxon>ecological metagenomes</taxon>
    </lineage>
</organism>
<dbReference type="InterPro" id="IPR043504">
    <property type="entry name" value="Peptidase_S1_PA_chymotrypsin"/>
</dbReference>
<dbReference type="InterPro" id="IPR009003">
    <property type="entry name" value="Peptidase_S1_PA"/>
</dbReference>
<evidence type="ECO:0008006" key="2">
    <source>
        <dbReference type="Google" id="ProtNLM"/>
    </source>
</evidence>
<dbReference type="PROSITE" id="PS51257">
    <property type="entry name" value="PROKAR_LIPOPROTEIN"/>
    <property type="match status" value="1"/>
</dbReference>
<feature type="non-terminal residue" evidence="1">
    <location>
        <position position="203"/>
    </location>
</feature>
<dbReference type="Gene3D" id="2.40.10.10">
    <property type="entry name" value="Trypsin-like serine proteases"/>
    <property type="match status" value="2"/>
</dbReference>
<dbReference type="Pfam" id="PF13365">
    <property type="entry name" value="Trypsin_2"/>
    <property type="match status" value="1"/>
</dbReference>
<sequence length="203" mass="22341">MERFTGVWYSAAKKLGLVCCVISVFGCQATATIKDIMQATCAVNSGTGVVFYQDQDDYWIITAGHCVIDKKGNEGPIHLYFYHSGQRSERIAGTIFRHKYVQKTTNDLAIVKCSKKSLRRYPSPKIIPLARKGTKIITNAPVSSCGCAGSTWTTAWLGHIDFIGSDHFKIIPRPKAGRSGSGIFDLGGNHILGIIIWKGEFRP</sequence>
<evidence type="ECO:0000313" key="1">
    <source>
        <dbReference type="EMBL" id="GAG51247.1"/>
    </source>
</evidence>
<comment type="caution">
    <text evidence="1">The sequence shown here is derived from an EMBL/GenBank/DDBJ whole genome shotgun (WGS) entry which is preliminary data.</text>
</comment>
<name>X0YXF7_9ZZZZ</name>
<proteinExistence type="predicted"/>
<reference evidence="1" key="1">
    <citation type="journal article" date="2014" name="Front. Microbiol.">
        <title>High frequency of phylogenetically diverse reductive dehalogenase-homologous genes in deep subseafloor sedimentary metagenomes.</title>
        <authorList>
            <person name="Kawai M."/>
            <person name="Futagami T."/>
            <person name="Toyoda A."/>
            <person name="Takaki Y."/>
            <person name="Nishi S."/>
            <person name="Hori S."/>
            <person name="Arai W."/>
            <person name="Tsubouchi T."/>
            <person name="Morono Y."/>
            <person name="Uchiyama I."/>
            <person name="Ito T."/>
            <person name="Fujiyama A."/>
            <person name="Inagaki F."/>
            <person name="Takami H."/>
        </authorList>
    </citation>
    <scope>NUCLEOTIDE SEQUENCE</scope>
    <source>
        <strain evidence="1">Expedition CK06-06</strain>
    </source>
</reference>
<accession>X0YXF7</accession>